<feature type="signal peptide" evidence="1">
    <location>
        <begin position="1"/>
        <end position="18"/>
    </location>
</feature>
<dbReference type="EMBL" id="HBNS01053822">
    <property type="protein sequence ID" value="CAE4655491.1"/>
    <property type="molecule type" value="Transcribed_RNA"/>
</dbReference>
<evidence type="ECO:0000256" key="1">
    <source>
        <dbReference type="SAM" id="SignalP"/>
    </source>
</evidence>
<organism evidence="2">
    <name type="scientific">Ditylum brightwellii</name>
    <dbReference type="NCBI Taxonomy" id="49249"/>
    <lineage>
        <taxon>Eukaryota</taxon>
        <taxon>Sar</taxon>
        <taxon>Stramenopiles</taxon>
        <taxon>Ochrophyta</taxon>
        <taxon>Bacillariophyta</taxon>
        <taxon>Mediophyceae</taxon>
        <taxon>Lithodesmiophycidae</taxon>
        <taxon>Lithodesmiales</taxon>
        <taxon>Lithodesmiaceae</taxon>
        <taxon>Ditylum</taxon>
    </lineage>
</organism>
<evidence type="ECO:0000313" key="2">
    <source>
        <dbReference type="EMBL" id="CAE4655491.1"/>
    </source>
</evidence>
<protein>
    <submittedName>
        <fullName evidence="2">Uncharacterized protein</fullName>
    </submittedName>
</protein>
<feature type="chain" id="PRO_5030159612" evidence="1">
    <location>
        <begin position="19"/>
        <end position="254"/>
    </location>
</feature>
<keyword evidence="1" id="KW-0732">Signal</keyword>
<sequence length="254" mass="28877">MIAIKKILLLTSLLLTAADSMEQMDPPIWPDQWHANFSIERWGNTWLSQSKNKGSYHYDWKKGRSLEEHGKGQKDNWCGCASKKSVECKVLSFNDDPLGEGEKNPAATYVVMPTLHVCCKLFEGIGGGALFPYWMKQNEYQGHTNAGDPKRKCQKWLNPKPGNKALMKGDLWMMDDNGIPCGYRDVFKWWAKSLGFSHDFAFKESSYSTEVEPSGIFALPEGMDCNRPCPNRSDKFKPWCSSTYPQRSGINDEL</sequence>
<dbReference type="AlphaFoldDB" id="A0A6S9KU46"/>
<proteinExistence type="predicted"/>
<name>A0A6S9KU46_9STRA</name>
<reference evidence="2" key="1">
    <citation type="submission" date="2021-01" db="EMBL/GenBank/DDBJ databases">
        <authorList>
            <person name="Corre E."/>
            <person name="Pelletier E."/>
            <person name="Niang G."/>
            <person name="Scheremetjew M."/>
            <person name="Finn R."/>
            <person name="Kale V."/>
            <person name="Holt S."/>
            <person name="Cochrane G."/>
            <person name="Meng A."/>
            <person name="Brown T."/>
            <person name="Cohen L."/>
        </authorList>
    </citation>
    <scope>NUCLEOTIDE SEQUENCE</scope>
    <source>
        <strain evidence="2">GSO104</strain>
    </source>
</reference>
<accession>A0A6S9KU46</accession>
<gene>
    <name evidence="2" type="ORF">DBRI00130_LOCUS39129</name>
</gene>